<evidence type="ECO:0000313" key="2">
    <source>
        <dbReference type="Proteomes" id="UP000308365"/>
    </source>
</evidence>
<evidence type="ECO:0000313" key="1">
    <source>
        <dbReference type="EMBL" id="TKC43487.1"/>
    </source>
</evidence>
<gene>
    <name evidence="1" type="ORF">EI555_007201</name>
</gene>
<organism evidence="1 2">
    <name type="scientific">Monodon monoceros</name>
    <name type="common">Narwhal</name>
    <name type="synonym">Ceratodon monodon</name>
    <dbReference type="NCBI Taxonomy" id="40151"/>
    <lineage>
        <taxon>Eukaryota</taxon>
        <taxon>Metazoa</taxon>
        <taxon>Chordata</taxon>
        <taxon>Craniata</taxon>
        <taxon>Vertebrata</taxon>
        <taxon>Euteleostomi</taxon>
        <taxon>Mammalia</taxon>
        <taxon>Eutheria</taxon>
        <taxon>Laurasiatheria</taxon>
        <taxon>Artiodactyla</taxon>
        <taxon>Whippomorpha</taxon>
        <taxon>Cetacea</taxon>
        <taxon>Odontoceti</taxon>
        <taxon>Monodontidae</taxon>
        <taxon>Monodon</taxon>
    </lineage>
</organism>
<protein>
    <submittedName>
        <fullName evidence="1">Uncharacterized protein</fullName>
    </submittedName>
</protein>
<feature type="non-terminal residue" evidence="1">
    <location>
        <position position="1"/>
    </location>
</feature>
<accession>A0A4U1F3F1</accession>
<proteinExistence type="predicted"/>
<name>A0A4U1F3F1_MONMO</name>
<dbReference type="EMBL" id="RWIC01000462">
    <property type="protein sequence ID" value="TKC43487.1"/>
    <property type="molecule type" value="Genomic_DNA"/>
</dbReference>
<feature type="non-terminal residue" evidence="1">
    <location>
        <position position="605"/>
    </location>
</feature>
<dbReference type="AlphaFoldDB" id="A0A4U1F3F1"/>
<comment type="caution">
    <text evidence="1">The sequence shown here is derived from an EMBL/GenBank/DDBJ whole genome shotgun (WGS) entry which is preliminary data.</text>
</comment>
<dbReference type="Proteomes" id="UP000308365">
    <property type="component" value="Unassembled WGS sequence"/>
</dbReference>
<reference evidence="2" key="1">
    <citation type="journal article" date="2019" name="IScience">
        <title>Narwhal Genome Reveals Long-Term Low Genetic Diversity despite Current Large Abundance Size.</title>
        <authorList>
            <person name="Westbury M.V."/>
            <person name="Petersen B."/>
            <person name="Garde E."/>
            <person name="Heide-Jorgensen M.P."/>
            <person name="Lorenzen E.D."/>
        </authorList>
    </citation>
    <scope>NUCLEOTIDE SEQUENCE [LARGE SCALE GENOMIC DNA]</scope>
</reference>
<sequence length="605" mass="69818">FQFLINPQEKLDPIRNVVPSVVTALVDVTVTQIDERFCRTTKVKDADLELEASADTDGVECNENAHIIVLSSDNQWVCSIFKFIYQLFRSDGSRPQLYFSHVRVWNKEQKLHNCDGNKKETPGNIDDQVNRDLWITINKITRLKIPKFSKQTKRFQSSVLNSEIAPGICESTSQNMQVINEHKRQNPDGGYSQRDHRRAGLEACGRQKAIKLPEGYNRRQGFEGSCVKINLSERTLLVLSGVFKSRRERDSCYFLINDHSEVLCSMSFRNFHKAFQNGLRLECLKYQWVLSPPKPERWAAHMHSGDKSCQPTTPEAIQPNYRTQLVAQARKLLPPSWNSEFSVKASANDDKESSQRKQLSFNEAFQKANEEMYLGIHNMLKELRNEDISKEVEFVMNQSVNKLIKIVFTLVVTEITSKTKHYGFSTASFSALSKIFGHTIKFKFAQGHRMCQNRLRKAGSVSETAEQNITMYDRTSDPKQSSFVWNSPEICHCQCCQTFHYLPIFCMINICENLKHLHDAYIQKKGLCKHKHQEGENFYKEKGIRTFRLSQGRSEKHGFIILQKIRAVPQNQGYSLLDSREATKLSVITNLKLEFNYKINSIKMI</sequence>